<dbReference type="SUPFAM" id="SSF54675">
    <property type="entry name" value="Nicotinate/Quinolinate PRTase N-terminal domain-like"/>
    <property type="match status" value="1"/>
</dbReference>
<feature type="domain" description="Quinolinate phosphoribosyl transferase C-terminal" evidence="8">
    <location>
        <begin position="109"/>
        <end position="297"/>
    </location>
</feature>
<accession>A0A1Q6DU54</accession>
<feature type="domain" description="Quinolinate phosphoribosyl transferase N-terminal" evidence="9">
    <location>
        <begin position="19"/>
        <end position="107"/>
    </location>
</feature>
<reference evidence="10" key="1">
    <citation type="submission" date="2016-12" db="EMBL/GenBank/DDBJ databases">
        <title>Discovery of methanogenic haloarchaea.</title>
        <authorList>
            <person name="Sorokin D.Y."/>
            <person name="Makarova K.S."/>
            <person name="Abbas B."/>
            <person name="Ferrer M."/>
            <person name="Golyshin P.N."/>
        </authorList>
    </citation>
    <scope>NUCLEOTIDE SEQUENCE [LARGE SCALE GENOMIC DNA]</scope>
    <source>
        <strain evidence="10">HMET1</strain>
    </source>
</reference>
<evidence type="ECO:0000256" key="1">
    <source>
        <dbReference type="ARBA" id="ARBA00004952"/>
    </source>
</evidence>
<keyword evidence="11" id="KW-1185">Reference proteome</keyword>
<comment type="pathway">
    <text evidence="1">Cofactor biosynthesis; NAD(+) biosynthesis; nicotinate D-ribonucleotide from nicotinate: step 1/1.</text>
</comment>
<dbReference type="GO" id="GO:0004516">
    <property type="term" value="F:nicotinate phosphoribosyltransferase activity"/>
    <property type="evidence" value="ECO:0007669"/>
    <property type="project" value="UniProtKB-EC"/>
</dbReference>
<dbReference type="InterPro" id="IPR037128">
    <property type="entry name" value="Quinolinate_PRibosylTase_N_sf"/>
</dbReference>
<evidence type="ECO:0000256" key="7">
    <source>
        <dbReference type="ARBA" id="ARBA00048668"/>
    </source>
</evidence>
<dbReference type="SUPFAM" id="SSF51690">
    <property type="entry name" value="Nicotinate/Quinolinate PRTase C-terminal domain-like"/>
    <property type="match status" value="1"/>
</dbReference>
<keyword evidence="5" id="KW-0662">Pyridine nucleotide biosynthesis</keyword>
<dbReference type="Proteomes" id="UP000185744">
    <property type="component" value="Unassembled WGS sequence"/>
</dbReference>
<dbReference type="InterPro" id="IPR053190">
    <property type="entry name" value="NAPRTase-like"/>
</dbReference>
<dbReference type="InterPro" id="IPR022412">
    <property type="entry name" value="Quinolinate_PRibosylTrfase_N"/>
</dbReference>
<evidence type="ECO:0000256" key="5">
    <source>
        <dbReference type="ARBA" id="ARBA00022642"/>
    </source>
</evidence>
<dbReference type="InParanoid" id="A0A1Q6DU54"/>
<dbReference type="Gene3D" id="3.20.20.70">
    <property type="entry name" value="Aldolase class I"/>
    <property type="match status" value="1"/>
</dbReference>
<dbReference type="Pfam" id="PF02749">
    <property type="entry name" value="QRPTase_N"/>
    <property type="match status" value="1"/>
</dbReference>
<evidence type="ECO:0000259" key="8">
    <source>
        <dbReference type="Pfam" id="PF01729"/>
    </source>
</evidence>
<evidence type="ECO:0000256" key="6">
    <source>
        <dbReference type="ARBA" id="ARBA00022679"/>
    </source>
</evidence>
<dbReference type="GO" id="GO:0004514">
    <property type="term" value="F:nicotinate-nucleotide diphosphorylase (carboxylating) activity"/>
    <property type="evidence" value="ECO:0007669"/>
    <property type="project" value="InterPro"/>
</dbReference>
<dbReference type="InterPro" id="IPR013785">
    <property type="entry name" value="Aldolase_TIM"/>
</dbReference>
<evidence type="ECO:0000313" key="10">
    <source>
        <dbReference type="EMBL" id="OKY77868.1"/>
    </source>
</evidence>
<dbReference type="Pfam" id="PF01729">
    <property type="entry name" value="QRPTase_C"/>
    <property type="match status" value="1"/>
</dbReference>
<dbReference type="InterPro" id="IPR036068">
    <property type="entry name" value="Nicotinate_pribotase-like_C"/>
</dbReference>
<dbReference type="PIRSF" id="PIRSF000484">
    <property type="entry name" value="NAPRT"/>
    <property type="match status" value="1"/>
</dbReference>
<keyword evidence="4" id="KW-0436">Ligase</keyword>
<evidence type="ECO:0000256" key="2">
    <source>
        <dbReference type="ARBA" id="ARBA00013236"/>
    </source>
</evidence>
<dbReference type="STRING" id="1903181.BTN85_0344"/>
<dbReference type="EMBL" id="MSDW01000001">
    <property type="protein sequence ID" value="OKY77868.1"/>
    <property type="molecule type" value="Genomic_DNA"/>
</dbReference>
<evidence type="ECO:0000256" key="3">
    <source>
        <dbReference type="ARBA" id="ARBA00022553"/>
    </source>
</evidence>
<dbReference type="PANTHER" id="PTHR43202:SF1">
    <property type="entry name" value="NICOTINATE PHOSPHORIBOSYLTRANSFERASE"/>
    <property type="match status" value="1"/>
</dbReference>
<gene>
    <name evidence="10" type="ORF">BTN85_0344</name>
</gene>
<comment type="caution">
    <text evidence="10">The sequence shown here is derived from an EMBL/GenBank/DDBJ whole genome shotgun (WGS) entry which is preliminary data.</text>
</comment>
<sequence length="380" mass="42429">MPGFNIITEEKIKSGKATDIYFSRMKEILEAKNKNPQVVAEITASTRGILAGLNEAVELLRDKPINVYSMEEGTFFWPNEPVMAIEGDYLDFCELETSLLGFLCHNSGVATKAARIKKAAGDTSVLSFGTRRQHPSLAGVIERSSYLGGMDGVSNEAGAESIDIKPSGTMPHALVLCFKKQEEAWRSYDEVLDKEIPRVMLCDTFSDEKEEVMRAARELGDSLDAVRIDTPGSRRGDLKEIVKEIKWELEKNGFEDVEIFVSGGLDEEEIIRLKEYVDGFGVGTSVSSADPIDFGMDLVEVNGESLAKRGKYSGKKQVYRSKDFKDEILLRREPKPKEKKPLLKPLIKDGEIKRDISLKKARKKVLNNINEIPLNESLTT</sequence>
<keyword evidence="6" id="KW-0808">Transferase</keyword>
<dbReference type="CDD" id="cd01571">
    <property type="entry name" value="NAPRTase_B"/>
    <property type="match status" value="1"/>
</dbReference>
<evidence type="ECO:0000259" key="9">
    <source>
        <dbReference type="Pfam" id="PF02749"/>
    </source>
</evidence>
<evidence type="ECO:0000256" key="4">
    <source>
        <dbReference type="ARBA" id="ARBA00022598"/>
    </source>
</evidence>
<dbReference type="UniPathway" id="UPA00253">
    <property type="reaction ID" value="UER00457"/>
</dbReference>
<dbReference type="InterPro" id="IPR007229">
    <property type="entry name" value="Nic_PRibTrfase-Fam"/>
</dbReference>
<dbReference type="PANTHER" id="PTHR43202">
    <property type="entry name" value="NICOTINATE-NUCLEOTIDE PYROPHOSPHORYLASE"/>
    <property type="match status" value="1"/>
</dbReference>
<dbReference type="InterPro" id="IPR002638">
    <property type="entry name" value="Quinolinate_PRibosylTrfase_C"/>
</dbReference>
<dbReference type="InterPro" id="IPR035809">
    <property type="entry name" value="NAPRTase_arc-type"/>
</dbReference>
<keyword evidence="10" id="KW-0328">Glycosyltransferase</keyword>
<dbReference type="EC" id="6.3.4.21" evidence="2"/>
<dbReference type="GO" id="GO:0009435">
    <property type="term" value="P:NAD+ biosynthetic process"/>
    <property type="evidence" value="ECO:0007669"/>
    <property type="project" value="UniProtKB-UniPathway"/>
</dbReference>
<dbReference type="AlphaFoldDB" id="A0A1Q6DU54"/>
<organism evidence="10 11">
    <name type="scientific">Methanohalarchaeum thermophilum</name>
    <dbReference type="NCBI Taxonomy" id="1903181"/>
    <lineage>
        <taxon>Archaea</taxon>
        <taxon>Methanobacteriati</taxon>
        <taxon>Methanobacteriota</taxon>
        <taxon>Methanonatronarchaeia</taxon>
        <taxon>Methanonatronarchaeales</taxon>
        <taxon>Methanonatronarchaeaceae</taxon>
        <taxon>Candidatus Methanohalarchaeum</taxon>
    </lineage>
</organism>
<keyword evidence="3" id="KW-0597">Phosphoprotein</keyword>
<dbReference type="NCBIfam" id="NF006415">
    <property type="entry name" value="PRK08662.1"/>
    <property type="match status" value="1"/>
</dbReference>
<proteinExistence type="predicted"/>
<name>A0A1Q6DU54_METT1</name>
<comment type="catalytic activity">
    <reaction evidence="7">
        <text>5-phospho-alpha-D-ribose 1-diphosphate + nicotinate + ATP + H2O = nicotinate beta-D-ribonucleotide + ADP + phosphate + diphosphate</text>
        <dbReference type="Rhea" id="RHEA:36163"/>
        <dbReference type="ChEBI" id="CHEBI:15377"/>
        <dbReference type="ChEBI" id="CHEBI:30616"/>
        <dbReference type="ChEBI" id="CHEBI:32544"/>
        <dbReference type="ChEBI" id="CHEBI:33019"/>
        <dbReference type="ChEBI" id="CHEBI:43474"/>
        <dbReference type="ChEBI" id="CHEBI:57502"/>
        <dbReference type="ChEBI" id="CHEBI:58017"/>
        <dbReference type="ChEBI" id="CHEBI:456216"/>
        <dbReference type="EC" id="6.3.4.21"/>
    </reaction>
</comment>
<dbReference type="Gene3D" id="3.90.1170.20">
    <property type="entry name" value="Quinolinate phosphoribosyl transferase, N-terminal domain"/>
    <property type="match status" value="1"/>
</dbReference>
<protein>
    <recommendedName>
        <fullName evidence="2">nicotinate phosphoribosyltransferase</fullName>
        <ecNumber evidence="2">6.3.4.21</ecNumber>
    </recommendedName>
</protein>
<evidence type="ECO:0000313" key="11">
    <source>
        <dbReference type="Proteomes" id="UP000185744"/>
    </source>
</evidence>